<dbReference type="InterPro" id="IPR013785">
    <property type="entry name" value="Aldolase_TIM"/>
</dbReference>
<keyword evidence="7 8" id="KW-0326">Glycosidase</keyword>
<dbReference type="PROSITE" id="PS00562">
    <property type="entry name" value="CBM1_1"/>
    <property type="match status" value="1"/>
</dbReference>
<dbReference type="Gene3D" id="3.20.20.70">
    <property type="entry name" value="Aldolase class I"/>
    <property type="match status" value="1"/>
</dbReference>
<dbReference type="PRINTS" id="PR00740">
    <property type="entry name" value="GLHYDRLASE27"/>
</dbReference>
<dbReference type="InterPro" id="IPR000254">
    <property type="entry name" value="CBD"/>
</dbReference>
<dbReference type="InterPro" id="IPR002241">
    <property type="entry name" value="Glyco_hydro_27"/>
</dbReference>
<feature type="domain" description="CBM1" evidence="10">
    <location>
        <begin position="436"/>
        <end position="472"/>
    </location>
</feature>
<comment type="catalytic activity">
    <reaction evidence="1 8">
        <text>Hydrolysis of terminal, non-reducing alpha-D-galactose residues in alpha-D-galactosides, including galactose oligosaccharides, galactomannans and galactolipids.</text>
        <dbReference type="EC" id="3.2.1.22"/>
    </reaction>
</comment>
<dbReference type="EMBL" id="CAOQHR010000009">
    <property type="protein sequence ID" value="CAI6339312.1"/>
    <property type="molecule type" value="Genomic_DNA"/>
</dbReference>
<dbReference type="GO" id="GO:0030248">
    <property type="term" value="F:cellulose binding"/>
    <property type="evidence" value="ECO:0007669"/>
    <property type="project" value="InterPro"/>
</dbReference>
<dbReference type="PROSITE" id="PS00512">
    <property type="entry name" value="ALPHA_GALACTOSIDASE"/>
    <property type="match status" value="1"/>
</dbReference>
<protein>
    <recommendedName>
        <fullName evidence="4 8">Alpha-galactosidase</fullName>
        <ecNumber evidence="4 8">3.2.1.22</ecNumber>
    </recommendedName>
    <alternativeName>
        <fullName evidence="8">Melibiase</fullName>
    </alternativeName>
</protein>
<dbReference type="FunFam" id="3.20.20.70:FF:000197">
    <property type="entry name" value="Alpha-galactosidase"/>
    <property type="match status" value="1"/>
</dbReference>
<dbReference type="Pfam" id="PF00734">
    <property type="entry name" value="CBM_1"/>
    <property type="match status" value="1"/>
</dbReference>
<evidence type="ECO:0000256" key="8">
    <source>
        <dbReference type="RuleBase" id="RU361168"/>
    </source>
</evidence>
<evidence type="ECO:0000256" key="3">
    <source>
        <dbReference type="ARBA" id="ARBA00009743"/>
    </source>
</evidence>
<evidence type="ECO:0000313" key="12">
    <source>
        <dbReference type="Proteomes" id="UP001152607"/>
    </source>
</evidence>
<evidence type="ECO:0000313" key="11">
    <source>
        <dbReference type="EMBL" id="CAI6339312.1"/>
    </source>
</evidence>
<dbReference type="SUPFAM" id="SSF51445">
    <property type="entry name" value="(Trans)glycosidases"/>
    <property type="match status" value="1"/>
</dbReference>
<evidence type="ECO:0000256" key="2">
    <source>
        <dbReference type="ARBA" id="ARBA00003969"/>
    </source>
</evidence>
<dbReference type="InterPro" id="IPR041233">
    <property type="entry name" value="Melibiase_C"/>
</dbReference>
<dbReference type="InterPro" id="IPR013780">
    <property type="entry name" value="Glyco_hydro_b"/>
</dbReference>
<dbReference type="AlphaFoldDB" id="A0A9W4UQK2"/>
<dbReference type="SMART" id="SM00236">
    <property type="entry name" value="fCBD"/>
    <property type="match status" value="1"/>
</dbReference>
<keyword evidence="6 8" id="KW-0378">Hydrolase</keyword>
<keyword evidence="8" id="KW-1015">Disulfide bond</keyword>
<name>A0A9W4UQK2_9PLEO</name>
<dbReference type="PANTHER" id="PTHR11452:SF75">
    <property type="entry name" value="ALPHA-GALACTOSIDASE MEL1"/>
    <property type="match status" value="1"/>
</dbReference>
<dbReference type="EC" id="3.2.1.22" evidence="4 8"/>
<reference evidence="11" key="1">
    <citation type="submission" date="2023-01" db="EMBL/GenBank/DDBJ databases">
        <authorList>
            <person name="Van Ghelder C."/>
            <person name="Rancurel C."/>
        </authorList>
    </citation>
    <scope>NUCLEOTIDE SEQUENCE</scope>
    <source>
        <strain evidence="11">CNCM I-4278</strain>
    </source>
</reference>
<evidence type="ECO:0000256" key="6">
    <source>
        <dbReference type="ARBA" id="ARBA00022801"/>
    </source>
</evidence>
<dbReference type="InterPro" id="IPR035971">
    <property type="entry name" value="CBD_sf"/>
</dbReference>
<dbReference type="InterPro" id="IPR017853">
    <property type="entry name" value="GH"/>
</dbReference>
<dbReference type="OrthoDB" id="5795902at2759"/>
<dbReference type="GO" id="GO:0005576">
    <property type="term" value="C:extracellular region"/>
    <property type="evidence" value="ECO:0007669"/>
    <property type="project" value="InterPro"/>
</dbReference>
<keyword evidence="12" id="KW-1185">Reference proteome</keyword>
<proteinExistence type="inferred from homology"/>
<comment type="function">
    <text evidence="2">Hydrolyzes a variety of simple alpha-D-galactoside as well as more complex molecules such as oligosaccharides and polysaccharides.</text>
</comment>
<dbReference type="Proteomes" id="UP001152607">
    <property type="component" value="Unassembled WGS sequence"/>
</dbReference>
<comment type="caution">
    <text evidence="11">The sequence shown here is derived from an EMBL/GenBank/DDBJ whole genome shotgun (WGS) entry which is preliminary data.</text>
</comment>
<dbReference type="CDD" id="cd14792">
    <property type="entry name" value="GH27"/>
    <property type="match status" value="1"/>
</dbReference>
<sequence>MKYSYVVVALGQTAFALDSQHVGLEKRLNNGLGLTPAMGWSSWNVAQCASASEKYALDTANKFVSLGLKDLGYQYVNIDDCWSTKSRNSSGSLVPDPSKWPNGIKSVVDKIHGMGLKMGLYGCVGTMTCAGYPGSWGHETQDAKLLASWGIDFWKHDACYTPCTNGQTPQTCWSAAYNTRAWYETMRDALASVKDTKNIMFNLCQWGRDSVWTWGKDVGNSWRIEGDNWIDWASVQRLASTAGRVSQYSAPGGFNDMDMLIVGLNKLTTEQERLHFGLWAICKSPLILGNDLNKISSASLAIIKNKGIIDINQDKLGKSATTFQPPGSGAPVNGKIHPYWAGPLSDGVVIGLVAINGAGTMSVNFKDVPGLGSGTYSWKEMYSGKTGSGTSVSFSLGQHDMAVVKVTTSGGSQPTQAPTSSASSTSAPPQNTGGGCQVEKWAQCGGSGYTGCKTCAAGSSCSVLNDFYSQCI</sequence>
<dbReference type="PANTHER" id="PTHR11452">
    <property type="entry name" value="ALPHA-GALACTOSIDASE/ALPHA-N-ACETYLGALACTOSAMINIDASE"/>
    <property type="match status" value="1"/>
</dbReference>
<evidence type="ECO:0000256" key="5">
    <source>
        <dbReference type="ARBA" id="ARBA00022729"/>
    </source>
</evidence>
<keyword evidence="5" id="KW-0732">Signal</keyword>
<evidence type="ECO:0000256" key="9">
    <source>
        <dbReference type="SAM" id="MobiDB-lite"/>
    </source>
</evidence>
<organism evidence="11 12">
    <name type="scientific">Periconia digitata</name>
    <dbReference type="NCBI Taxonomy" id="1303443"/>
    <lineage>
        <taxon>Eukaryota</taxon>
        <taxon>Fungi</taxon>
        <taxon>Dikarya</taxon>
        <taxon>Ascomycota</taxon>
        <taxon>Pezizomycotina</taxon>
        <taxon>Dothideomycetes</taxon>
        <taxon>Pleosporomycetidae</taxon>
        <taxon>Pleosporales</taxon>
        <taxon>Massarineae</taxon>
        <taxon>Periconiaceae</taxon>
        <taxon>Periconia</taxon>
    </lineage>
</organism>
<accession>A0A9W4UQK2</accession>
<dbReference type="PROSITE" id="PS51164">
    <property type="entry name" value="CBM1_2"/>
    <property type="match status" value="1"/>
</dbReference>
<dbReference type="InterPro" id="IPR000111">
    <property type="entry name" value="Glyco_hydro_27/36_CS"/>
</dbReference>
<dbReference type="SUPFAM" id="SSF57180">
    <property type="entry name" value="Cellulose-binding domain"/>
    <property type="match status" value="1"/>
</dbReference>
<dbReference type="GO" id="GO:0005975">
    <property type="term" value="P:carbohydrate metabolic process"/>
    <property type="evidence" value="ECO:0007669"/>
    <property type="project" value="InterPro"/>
</dbReference>
<comment type="similarity">
    <text evidence="3 8">Belongs to the glycosyl hydrolase 27 family.</text>
</comment>
<evidence type="ECO:0000256" key="4">
    <source>
        <dbReference type="ARBA" id="ARBA00012755"/>
    </source>
</evidence>
<feature type="region of interest" description="Disordered" evidence="9">
    <location>
        <begin position="408"/>
        <end position="432"/>
    </location>
</feature>
<dbReference type="Pfam" id="PF17801">
    <property type="entry name" value="Melibiase_C"/>
    <property type="match status" value="1"/>
</dbReference>
<feature type="compositionally biased region" description="Low complexity" evidence="9">
    <location>
        <begin position="412"/>
        <end position="430"/>
    </location>
</feature>
<dbReference type="GO" id="GO:0004557">
    <property type="term" value="F:alpha-galactosidase activity"/>
    <property type="evidence" value="ECO:0007669"/>
    <property type="project" value="UniProtKB-EC"/>
</dbReference>
<dbReference type="Pfam" id="PF16499">
    <property type="entry name" value="Melibiase_2"/>
    <property type="match status" value="1"/>
</dbReference>
<evidence type="ECO:0000259" key="10">
    <source>
        <dbReference type="PROSITE" id="PS51164"/>
    </source>
</evidence>
<evidence type="ECO:0000256" key="1">
    <source>
        <dbReference type="ARBA" id="ARBA00001255"/>
    </source>
</evidence>
<dbReference type="SUPFAM" id="SSF51011">
    <property type="entry name" value="Glycosyl hydrolase domain"/>
    <property type="match status" value="1"/>
</dbReference>
<dbReference type="Gene3D" id="2.60.40.1180">
    <property type="entry name" value="Golgi alpha-mannosidase II"/>
    <property type="match status" value="1"/>
</dbReference>
<gene>
    <name evidence="11" type="ORF">PDIGIT_LOCUS12466</name>
</gene>
<evidence type="ECO:0000256" key="7">
    <source>
        <dbReference type="ARBA" id="ARBA00023295"/>
    </source>
</evidence>